<dbReference type="EMBL" id="CP070969">
    <property type="protein sequence ID" value="QSF43430.1"/>
    <property type="molecule type" value="Genomic_DNA"/>
</dbReference>
<protein>
    <submittedName>
        <fullName evidence="1">Uncharacterized protein</fullName>
    </submittedName>
</protein>
<name>A0ABX7L5Q2_9BACL</name>
<organism evidence="1 2">
    <name type="scientific">Paenibacillus tianjinensis</name>
    <dbReference type="NCBI Taxonomy" id="2810347"/>
    <lineage>
        <taxon>Bacteria</taxon>
        <taxon>Bacillati</taxon>
        <taxon>Bacillota</taxon>
        <taxon>Bacilli</taxon>
        <taxon>Bacillales</taxon>
        <taxon>Paenibacillaceae</taxon>
        <taxon>Paenibacillus</taxon>
    </lineage>
</organism>
<proteinExistence type="predicted"/>
<accession>A0ABX7L5Q2</accession>
<dbReference type="RefSeq" id="WP_206101063.1">
    <property type="nucleotide sequence ID" value="NZ_CP070969.1"/>
</dbReference>
<evidence type="ECO:0000313" key="2">
    <source>
        <dbReference type="Proteomes" id="UP000663452"/>
    </source>
</evidence>
<evidence type="ECO:0000313" key="1">
    <source>
        <dbReference type="EMBL" id="QSF43430.1"/>
    </source>
</evidence>
<sequence>MGYGDQSKYRKIFEDAGCKVVKDGDWFLIDDYYKLNISTGWITNLKTDEKTRDPYGLASEIKENRM</sequence>
<dbReference type="Proteomes" id="UP000663452">
    <property type="component" value="Chromosome"/>
</dbReference>
<keyword evidence="2" id="KW-1185">Reference proteome</keyword>
<gene>
    <name evidence="1" type="ORF">JRJ22_19390</name>
</gene>
<reference evidence="1 2" key="1">
    <citation type="submission" date="2021-02" db="EMBL/GenBank/DDBJ databases">
        <title>Paenibacillus tianjinensis sp. nov.</title>
        <authorList>
            <person name="Liu H."/>
        </authorList>
    </citation>
    <scope>NUCLEOTIDE SEQUENCE [LARGE SCALE GENOMIC DNA]</scope>
    <source>
        <strain evidence="1 2">TB2019</strain>
    </source>
</reference>